<dbReference type="InParanoid" id="A0A1Z5KC62"/>
<dbReference type="EMBL" id="BDSP01000204">
    <property type="protein sequence ID" value="GAX23853.1"/>
    <property type="molecule type" value="Genomic_DNA"/>
</dbReference>
<dbReference type="GO" id="GO:0016787">
    <property type="term" value="F:hydrolase activity"/>
    <property type="evidence" value="ECO:0007669"/>
    <property type="project" value="InterPro"/>
</dbReference>
<protein>
    <submittedName>
        <fullName evidence="1">Uncharacterized protein</fullName>
    </submittedName>
</protein>
<sequence length="579" mass="65922">MATSVFSSQSEVNSRRITFITDIEGDRDYLTRYVKQSKVLCFRPCTPRLETNFFPYQHCIDFQRPFRDYLVFGGDIWDQGGSDLYVIRQLLDLKERYPEHVYIVVGNRDINKMRLLQEMHQDEQGLLPESYGVYWLKGRKITGDPDERQLLTQSPSERLKWILRNTMGSPRAFDYRKWELEQEELLLKELKGQSTDNFTSTVTDEDVVISYQRSTHPEGEMGRYLSNGNLAIQLGEILFVHGALPFTSDTLQDVTRRKASTDEFWDDLTFAMPWLPNNTKASDMGVSSIKGWIACLNNFAKERVASWKEEALNDVPRKPFWSEGAWGYYLIDEQSSFSQLMQYGMGSIPPEGRRNPTIVYNRWCTNGMPRSFFPNSDDPTDAVFVKLVRDFFRRSGLAIICTGHQPQGDMPNPIAVPLHGCNRTAWILSCDTSYSGDVNFVNQDSDSIKRKGLGRQGSKSGRGLVAVSEVLITQCTTSGKVLDVHWHGTLSDGSCYKSSSLDFALPKQDKTQSGLQVGFLAPFSLGSPLENTAFDGPWWTRATLVDDDESQPQKYVFVHGEGFHSYNCVVESKIIQSRL</sequence>
<dbReference type="SUPFAM" id="SSF56300">
    <property type="entry name" value="Metallo-dependent phosphatases"/>
    <property type="match status" value="1"/>
</dbReference>
<keyword evidence="2" id="KW-1185">Reference proteome</keyword>
<dbReference type="Proteomes" id="UP000198406">
    <property type="component" value="Unassembled WGS sequence"/>
</dbReference>
<proteinExistence type="predicted"/>
<dbReference type="PANTHER" id="PTHR42254:SF1">
    <property type="entry name" value="CALCINEURIN-LIKE PHOSPHOESTERASE DOMAIN-CONTAINING PROTEIN"/>
    <property type="match status" value="1"/>
</dbReference>
<evidence type="ECO:0000313" key="1">
    <source>
        <dbReference type="EMBL" id="GAX23853.1"/>
    </source>
</evidence>
<gene>
    <name evidence="1" type="ORF">FisN_20Hh058</name>
</gene>
<comment type="caution">
    <text evidence="1">The sequence shown here is derived from an EMBL/GenBank/DDBJ whole genome shotgun (WGS) entry which is preliminary data.</text>
</comment>
<dbReference type="PANTHER" id="PTHR42254">
    <property type="entry name" value="METALLOPHOS DOMAIN-CONTAINING PROTEIN"/>
    <property type="match status" value="1"/>
</dbReference>
<name>A0A1Z5KC62_FISSO</name>
<dbReference type="Gene3D" id="3.60.21.10">
    <property type="match status" value="1"/>
</dbReference>
<reference evidence="1 2" key="1">
    <citation type="journal article" date="2015" name="Plant Cell">
        <title>Oil accumulation by the oleaginous diatom Fistulifera solaris as revealed by the genome and transcriptome.</title>
        <authorList>
            <person name="Tanaka T."/>
            <person name="Maeda Y."/>
            <person name="Veluchamy A."/>
            <person name="Tanaka M."/>
            <person name="Abida H."/>
            <person name="Marechal E."/>
            <person name="Bowler C."/>
            <person name="Muto M."/>
            <person name="Sunaga Y."/>
            <person name="Tanaka M."/>
            <person name="Yoshino T."/>
            <person name="Taniguchi T."/>
            <person name="Fukuda Y."/>
            <person name="Nemoto M."/>
            <person name="Matsumoto M."/>
            <person name="Wong P.S."/>
            <person name="Aburatani S."/>
            <person name="Fujibuchi W."/>
        </authorList>
    </citation>
    <scope>NUCLEOTIDE SEQUENCE [LARGE SCALE GENOMIC DNA]</scope>
    <source>
        <strain evidence="1 2">JPCC DA0580</strain>
    </source>
</reference>
<evidence type="ECO:0000313" key="2">
    <source>
        <dbReference type="Proteomes" id="UP000198406"/>
    </source>
</evidence>
<organism evidence="1 2">
    <name type="scientific">Fistulifera solaris</name>
    <name type="common">Oleaginous diatom</name>
    <dbReference type="NCBI Taxonomy" id="1519565"/>
    <lineage>
        <taxon>Eukaryota</taxon>
        <taxon>Sar</taxon>
        <taxon>Stramenopiles</taxon>
        <taxon>Ochrophyta</taxon>
        <taxon>Bacillariophyta</taxon>
        <taxon>Bacillariophyceae</taxon>
        <taxon>Bacillariophycidae</taxon>
        <taxon>Naviculales</taxon>
        <taxon>Naviculaceae</taxon>
        <taxon>Fistulifera</taxon>
    </lineage>
</organism>
<accession>A0A1Z5KC62</accession>
<dbReference type="InterPro" id="IPR029052">
    <property type="entry name" value="Metallo-depent_PP-like"/>
</dbReference>
<dbReference type="OrthoDB" id="426586at2759"/>
<dbReference type="AlphaFoldDB" id="A0A1Z5KC62"/>